<protein>
    <submittedName>
        <fullName evidence="4">Iron deficiency-induced protein A</fullName>
    </submittedName>
</protein>
<proteinExistence type="inferred from homology"/>
<comment type="similarity">
    <text evidence="1">Belongs to the bacterial solute-binding protein 1 family.</text>
</comment>
<dbReference type="CDD" id="cd13542">
    <property type="entry name" value="PBP2_FutA1_ilke"/>
    <property type="match status" value="1"/>
</dbReference>
<dbReference type="STRING" id="1208321.D104_12940"/>
<evidence type="ECO:0000313" key="5">
    <source>
        <dbReference type="Proteomes" id="UP000018857"/>
    </source>
</evidence>
<dbReference type="PANTHER" id="PTHR30006:SF15">
    <property type="entry name" value="IRON-UTILIZATION PERIPLASMIC PROTEIN"/>
    <property type="match status" value="1"/>
</dbReference>
<dbReference type="InterPro" id="IPR026045">
    <property type="entry name" value="Ferric-bd"/>
</dbReference>
<evidence type="ECO:0000256" key="1">
    <source>
        <dbReference type="ARBA" id="ARBA00008520"/>
    </source>
</evidence>
<dbReference type="SUPFAM" id="SSF53850">
    <property type="entry name" value="Periplasmic binding protein-like II"/>
    <property type="match status" value="1"/>
</dbReference>
<dbReference type="PANTHER" id="PTHR30006">
    <property type="entry name" value="THIAMINE-BINDING PERIPLASMIC PROTEIN-RELATED"/>
    <property type="match status" value="1"/>
</dbReference>
<dbReference type="PIRSF" id="PIRSF002825">
    <property type="entry name" value="CfbpA"/>
    <property type="match status" value="1"/>
</dbReference>
<keyword evidence="2" id="KW-0732">Signal</keyword>
<dbReference type="InterPro" id="IPR006059">
    <property type="entry name" value="SBP"/>
</dbReference>
<dbReference type="eggNOG" id="COG1840">
    <property type="taxonomic scope" value="Bacteria"/>
</dbReference>
<dbReference type="Proteomes" id="UP000018857">
    <property type="component" value="Unassembled WGS sequence"/>
</dbReference>
<accession>W1RWL8</accession>
<dbReference type="EMBL" id="AYOZ01000034">
    <property type="protein sequence ID" value="ETI59238.1"/>
    <property type="molecule type" value="Genomic_DNA"/>
</dbReference>
<dbReference type="AlphaFoldDB" id="W1RWL8"/>
<feature type="binding site" evidence="3">
    <location>
        <position position="254"/>
    </location>
    <ligand>
        <name>Fe cation</name>
        <dbReference type="ChEBI" id="CHEBI:24875"/>
    </ligand>
</feature>
<feature type="binding site" evidence="3">
    <location>
        <position position="255"/>
    </location>
    <ligand>
        <name>Fe cation</name>
        <dbReference type="ChEBI" id="CHEBI:24875"/>
    </ligand>
</feature>
<evidence type="ECO:0000313" key="4">
    <source>
        <dbReference type="EMBL" id="ETI59238.1"/>
    </source>
</evidence>
<keyword evidence="5" id="KW-1185">Reference proteome</keyword>
<dbReference type="Pfam" id="PF13416">
    <property type="entry name" value="SBP_bac_8"/>
    <property type="match status" value="1"/>
</dbReference>
<dbReference type="GO" id="GO:0030288">
    <property type="term" value="C:outer membrane-bounded periplasmic space"/>
    <property type="evidence" value="ECO:0007669"/>
    <property type="project" value="TreeGrafter"/>
</dbReference>
<dbReference type="Gene3D" id="3.40.190.10">
    <property type="entry name" value="Periplasmic binding protein-like II"/>
    <property type="match status" value="2"/>
</dbReference>
<keyword evidence="3" id="KW-0479">Metal-binding</keyword>
<sequence>MASTNDAYYFSLIDMVNIMKRLTKKTQRHFIKKNASLLAVIGTSSLLGLSSLSAHASGEVNVYSARSEALIAPLLDAYAKENNVKVNLITGKADALLSRLKLEGDASPADVFITVDAGRLYRAKDAGVLQAFETDQLNKVVPEHLHDRDGYWYGLSQRARVIFYNPKKVAASDLSTYEDLADPKWKGKICIRSSSNIYNQSLVASMIDANGEAETLAWIKGLVANFARPPAGGDTDQIKAAAAGVCDIAVANTYYFGRLGLSSKAEDRAVFDKLAVFWPNQADNERGAHVNVSGIGMTASAKNKDNAKKLVEFLTNDQSQKWYANVNNEYAVVNGIAPPKSLSTFGEFKTDTVSLSVLGENNRQAVKLMDQGGWK</sequence>
<comment type="caution">
    <text evidence="4">The sequence shown here is derived from an EMBL/GenBank/DDBJ whole genome shotgun (WGS) entry which is preliminary data.</text>
</comment>
<keyword evidence="3" id="KW-0408">Iron</keyword>
<evidence type="ECO:0000256" key="2">
    <source>
        <dbReference type="ARBA" id="ARBA00022729"/>
    </source>
</evidence>
<evidence type="ECO:0000256" key="3">
    <source>
        <dbReference type="PIRSR" id="PIRSR002825-1"/>
    </source>
</evidence>
<organism evidence="4 5">
    <name type="scientific">Marinomonas profundimaris</name>
    <dbReference type="NCBI Taxonomy" id="1208321"/>
    <lineage>
        <taxon>Bacteria</taxon>
        <taxon>Pseudomonadati</taxon>
        <taxon>Pseudomonadota</taxon>
        <taxon>Gammaproteobacteria</taxon>
        <taxon>Oceanospirillales</taxon>
        <taxon>Oceanospirillaceae</taxon>
        <taxon>Marinomonas</taxon>
    </lineage>
</organism>
<dbReference type="PATRIC" id="fig|1208321.3.peg.2574"/>
<reference evidence="4 5" key="1">
    <citation type="journal article" date="2014" name="Genome Announc.">
        <title>Draft Genome Sequence of Marinomonas sp. Strain D104, a Polycyclic Aromatic Hydrocarbon-Degrading Bacterium from the Deep-Sea Sediment of the Arctic Ocean.</title>
        <authorList>
            <person name="Dong C."/>
            <person name="Bai X."/>
            <person name="Lai Q."/>
            <person name="Xie Y."/>
            <person name="Chen X."/>
            <person name="Shao Z."/>
        </authorList>
    </citation>
    <scope>NUCLEOTIDE SEQUENCE [LARGE SCALE GENOMIC DNA]</scope>
    <source>
        <strain evidence="4 5">D104</strain>
    </source>
</reference>
<dbReference type="GO" id="GO:0046872">
    <property type="term" value="F:metal ion binding"/>
    <property type="evidence" value="ECO:0007669"/>
    <property type="project" value="UniProtKB-KW"/>
</dbReference>
<name>W1RWL8_9GAMM</name>
<gene>
    <name evidence="4" type="ORF">D104_12940</name>
</gene>